<dbReference type="EMBL" id="GBXM01001775">
    <property type="protein sequence ID" value="JAI06803.1"/>
    <property type="molecule type" value="Transcribed_RNA"/>
</dbReference>
<evidence type="ECO:0000313" key="1">
    <source>
        <dbReference type="EMBL" id="JAI06803.1"/>
    </source>
</evidence>
<organism evidence="1">
    <name type="scientific">Anguilla anguilla</name>
    <name type="common">European freshwater eel</name>
    <name type="synonym">Muraena anguilla</name>
    <dbReference type="NCBI Taxonomy" id="7936"/>
    <lineage>
        <taxon>Eukaryota</taxon>
        <taxon>Metazoa</taxon>
        <taxon>Chordata</taxon>
        <taxon>Craniata</taxon>
        <taxon>Vertebrata</taxon>
        <taxon>Euteleostomi</taxon>
        <taxon>Actinopterygii</taxon>
        <taxon>Neopterygii</taxon>
        <taxon>Teleostei</taxon>
        <taxon>Anguilliformes</taxon>
        <taxon>Anguillidae</taxon>
        <taxon>Anguilla</taxon>
    </lineage>
</organism>
<reference evidence="1" key="1">
    <citation type="submission" date="2014-11" db="EMBL/GenBank/DDBJ databases">
        <authorList>
            <person name="Amaro Gonzalez C."/>
        </authorList>
    </citation>
    <scope>NUCLEOTIDE SEQUENCE</scope>
</reference>
<dbReference type="AlphaFoldDB" id="A0A0E9XVQ7"/>
<sequence length="32" mass="3778">MPEKPAIGLTSAIFYLYPCFRRFSFCVILYET</sequence>
<reference evidence="1" key="2">
    <citation type="journal article" date="2015" name="Fish Shellfish Immunol.">
        <title>Early steps in the European eel (Anguilla anguilla)-Vibrio vulnificus interaction in the gills: Role of the RtxA13 toxin.</title>
        <authorList>
            <person name="Callol A."/>
            <person name="Pajuelo D."/>
            <person name="Ebbesson L."/>
            <person name="Teles M."/>
            <person name="MacKenzie S."/>
            <person name="Amaro C."/>
        </authorList>
    </citation>
    <scope>NUCLEOTIDE SEQUENCE</scope>
</reference>
<protein>
    <submittedName>
        <fullName evidence="1">Uncharacterized protein</fullName>
    </submittedName>
</protein>
<name>A0A0E9XVQ7_ANGAN</name>
<accession>A0A0E9XVQ7</accession>
<proteinExistence type="predicted"/>